<evidence type="ECO:0000259" key="6">
    <source>
        <dbReference type="PROSITE" id="PS51471"/>
    </source>
</evidence>
<dbReference type="SUPFAM" id="SSF51197">
    <property type="entry name" value="Clavaminate synthase-like"/>
    <property type="match status" value="1"/>
</dbReference>
<comment type="caution">
    <text evidence="7">The sequence shown here is derived from an EMBL/GenBank/DDBJ whole genome shotgun (WGS) entry which is preliminary data.</text>
</comment>
<dbReference type="PANTHER" id="PTHR47991">
    <property type="entry name" value="OXOGLUTARATE/IRON-DEPENDENT DIOXYGENASE"/>
    <property type="match status" value="1"/>
</dbReference>
<evidence type="ECO:0000256" key="2">
    <source>
        <dbReference type="ARBA" id="ARBA00022723"/>
    </source>
</evidence>
<dbReference type="GO" id="GO:0016491">
    <property type="term" value="F:oxidoreductase activity"/>
    <property type="evidence" value="ECO:0007669"/>
    <property type="project" value="UniProtKB-KW"/>
</dbReference>
<organism evidence="7 8">
    <name type="scientific">Ziziphus jujuba var. spinosa</name>
    <dbReference type="NCBI Taxonomy" id="714518"/>
    <lineage>
        <taxon>Eukaryota</taxon>
        <taxon>Viridiplantae</taxon>
        <taxon>Streptophyta</taxon>
        <taxon>Embryophyta</taxon>
        <taxon>Tracheophyta</taxon>
        <taxon>Spermatophyta</taxon>
        <taxon>Magnoliopsida</taxon>
        <taxon>eudicotyledons</taxon>
        <taxon>Gunneridae</taxon>
        <taxon>Pentapetalae</taxon>
        <taxon>rosids</taxon>
        <taxon>fabids</taxon>
        <taxon>Rosales</taxon>
        <taxon>Rhamnaceae</taxon>
        <taxon>Paliureae</taxon>
        <taxon>Ziziphus</taxon>
    </lineage>
</organism>
<gene>
    <name evidence="7" type="ORF">FEM48_Zijuj09G0115500</name>
</gene>
<dbReference type="EMBL" id="JAEACU010000009">
    <property type="protein sequence ID" value="KAH7517921.1"/>
    <property type="molecule type" value="Genomic_DNA"/>
</dbReference>
<dbReference type="FunFam" id="2.60.120.330:FF:000012">
    <property type="entry name" value="Gibberellin 20 oxidase 1"/>
    <property type="match status" value="1"/>
</dbReference>
<keyword evidence="3" id="KW-0847">Vitamin C</keyword>
<keyword evidence="5" id="KW-0560">Oxidoreductase</keyword>
<evidence type="ECO:0000256" key="4">
    <source>
        <dbReference type="ARBA" id="ARBA00023004"/>
    </source>
</evidence>
<comment type="similarity">
    <text evidence="1 5">Belongs to the iron/ascorbate-dependent oxidoreductase family.</text>
</comment>
<dbReference type="Pfam" id="PF14226">
    <property type="entry name" value="DIOX_N"/>
    <property type="match status" value="1"/>
</dbReference>
<accession>A0A978USS1</accession>
<evidence type="ECO:0000313" key="7">
    <source>
        <dbReference type="EMBL" id="KAH7517921.1"/>
    </source>
</evidence>
<dbReference type="InterPro" id="IPR044861">
    <property type="entry name" value="IPNS-like_FE2OG_OXY"/>
</dbReference>
<dbReference type="Pfam" id="PF03171">
    <property type="entry name" value="2OG-FeII_Oxy"/>
    <property type="match status" value="1"/>
</dbReference>
<dbReference type="GO" id="GO:0046872">
    <property type="term" value="F:metal ion binding"/>
    <property type="evidence" value="ECO:0007669"/>
    <property type="project" value="UniProtKB-KW"/>
</dbReference>
<reference evidence="7" key="1">
    <citation type="journal article" date="2021" name="Front. Plant Sci.">
        <title>Chromosome-Scale Genome Assembly for Chinese Sour Jujube and Insights Into Its Genome Evolution and Domestication Signature.</title>
        <authorList>
            <person name="Shen L.-Y."/>
            <person name="Luo H."/>
            <person name="Wang X.-L."/>
            <person name="Wang X.-M."/>
            <person name="Qiu X.-J."/>
            <person name="Liu H."/>
            <person name="Zhou S.-S."/>
            <person name="Jia K.-H."/>
            <person name="Nie S."/>
            <person name="Bao Y.-T."/>
            <person name="Zhang R.-G."/>
            <person name="Yun Q.-Z."/>
            <person name="Chai Y.-H."/>
            <person name="Lu J.-Y."/>
            <person name="Li Y."/>
            <person name="Zhao S.-W."/>
            <person name="Mao J.-F."/>
            <person name="Jia S.-G."/>
            <person name="Mao Y.-M."/>
        </authorList>
    </citation>
    <scope>NUCLEOTIDE SEQUENCE</scope>
    <source>
        <strain evidence="7">AT0</strain>
        <tissue evidence="7">Leaf</tissue>
    </source>
</reference>
<evidence type="ECO:0000256" key="1">
    <source>
        <dbReference type="ARBA" id="ARBA00008056"/>
    </source>
</evidence>
<feature type="domain" description="Fe2OG dioxygenase" evidence="6">
    <location>
        <begin position="211"/>
        <end position="312"/>
    </location>
</feature>
<dbReference type="InterPro" id="IPR026992">
    <property type="entry name" value="DIOX_N"/>
</dbReference>
<protein>
    <recommendedName>
        <fullName evidence="6">Fe2OG dioxygenase domain-containing protein</fullName>
    </recommendedName>
</protein>
<keyword evidence="2 5" id="KW-0479">Metal-binding</keyword>
<dbReference type="AlphaFoldDB" id="A0A978USS1"/>
<dbReference type="Gene3D" id="2.60.120.330">
    <property type="entry name" value="B-lactam Antibiotic, Isopenicillin N Synthase, Chain"/>
    <property type="match status" value="1"/>
</dbReference>
<evidence type="ECO:0000313" key="8">
    <source>
        <dbReference type="Proteomes" id="UP000813462"/>
    </source>
</evidence>
<keyword evidence="4 5" id="KW-0408">Iron</keyword>
<dbReference type="GO" id="GO:0031418">
    <property type="term" value="F:L-ascorbic acid binding"/>
    <property type="evidence" value="ECO:0007669"/>
    <property type="project" value="UniProtKB-KW"/>
</dbReference>
<dbReference type="InterPro" id="IPR005123">
    <property type="entry name" value="Oxoglu/Fe-dep_dioxygenase_dom"/>
</dbReference>
<evidence type="ECO:0000256" key="5">
    <source>
        <dbReference type="RuleBase" id="RU003682"/>
    </source>
</evidence>
<proteinExistence type="inferred from homology"/>
<name>A0A978USS1_ZIZJJ</name>
<sequence length="365" mass="42186">MEELDSAFVQDIEHRPNLKSTEPVDDGIPTIDLSALTLADTQKLASEIGLACQEWGFFQIINHGVPLELQRKVEKVAREFFELPSEEKRKVKRSEENRLGFYDSEHTTNVRDWKQLFDFLVEDRTVIPASPEPDDKELMTITNQWPLYPPELSLMFVLALDLALKTIAFLPREVFQEYAKEMKKLTFKLLELITLSLGLPENRLSGYFNGQTSFVRINYYPPCPFPHLALGATRHKDTGVLTILAQDEVGGLQAKRKSDGEWIPVKPTPNAYVVNVGDVLQVWSNEKYQSVEHRVVVNTVKERMSIPFFFQPGPHVMVKPVEELLNGENRPKYKEYNWGKFFVTRSRSDFKKCEVENIQIQHFRL</sequence>
<dbReference type="PROSITE" id="PS51471">
    <property type="entry name" value="FE2OG_OXY"/>
    <property type="match status" value="1"/>
</dbReference>
<dbReference type="Proteomes" id="UP000813462">
    <property type="component" value="Unassembled WGS sequence"/>
</dbReference>
<evidence type="ECO:0000256" key="3">
    <source>
        <dbReference type="ARBA" id="ARBA00022896"/>
    </source>
</evidence>
<dbReference type="InterPro" id="IPR027443">
    <property type="entry name" value="IPNS-like_sf"/>
</dbReference>
<dbReference type="InterPro" id="IPR050295">
    <property type="entry name" value="Plant_2OG-oxidoreductases"/>
</dbReference>